<feature type="domain" description="Alanine dehydrogenase/pyridine nucleotide transhydrogenase N-terminal" evidence="10">
    <location>
        <begin position="4"/>
        <end position="137"/>
    </location>
</feature>
<evidence type="ECO:0000256" key="2">
    <source>
        <dbReference type="ARBA" id="ARBA00012897"/>
    </source>
</evidence>
<feature type="active site" description="Proton donor/acceptor" evidence="6">
    <location>
        <position position="270"/>
    </location>
</feature>
<comment type="catalytic activity">
    <reaction evidence="5">
        <text>L-alanine + NAD(+) + H2O = pyruvate + NH4(+) + NADH + H(+)</text>
        <dbReference type="Rhea" id="RHEA:18405"/>
        <dbReference type="ChEBI" id="CHEBI:15361"/>
        <dbReference type="ChEBI" id="CHEBI:15377"/>
        <dbReference type="ChEBI" id="CHEBI:15378"/>
        <dbReference type="ChEBI" id="CHEBI:28938"/>
        <dbReference type="ChEBI" id="CHEBI:57540"/>
        <dbReference type="ChEBI" id="CHEBI:57945"/>
        <dbReference type="ChEBI" id="CHEBI:57972"/>
        <dbReference type="EC" id="1.4.1.1"/>
    </reaction>
</comment>
<dbReference type="Pfam" id="PF01262">
    <property type="entry name" value="AlaDh_PNT_C"/>
    <property type="match status" value="1"/>
</dbReference>
<accession>A0A0G0XGS5</accession>
<organism evidence="11 12">
    <name type="scientific">Candidatus Uhrbacteria bacterium GW2011_GWF2_41_16</name>
    <dbReference type="NCBI Taxonomy" id="1618997"/>
    <lineage>
        <taxon>Bacteria</taxon>
        <taxon>Candidatus Uhriibacteriota</taxon>
    </lineage>
</organism>
<dbReference type="InterPro" id="IPR007886">
    <property type="entry name" value="AlaDH/PNT_N"/>
</dbReference>
<evidence type="ECO:0000256" key="4">
    <source>
        <dbReference type="ARBA" id="ARBA00023027"/>
    </source>
</evidence>
<dbReference type="SUPFAM" id="SSF51735">
    <property type="entry name" value="NAD(P)-binding Rossmann-fold domains"/>
    <property type="match status" value="1"/>
</dbReference>
<dbReference type="InterPro" id="IPR036291">
    <property type="entry name" value="NAD(P)-bd_dom_sf"/>
</dbReference>
<dbReference type="PANTHER" id="PTHR42795:SF1">
    <property type="entry name" value="ALANINE DEHYDROGENASE"/>
    <property type="match status" value="1"/>
</dbReference>
<keyword evidence="3 5" id="KW-0560">Oxidoreductase</keyword>
<feature type="binding site" evidence="8">
    <location>
        <begin position="239"/>
        <end position="240"/>
    </location>
    <ligand>
        <name>NAD(+)</name>
        <dbReference type="ChEBI" id="CHEBI:57540"/>
    </ligand>
</feature>
<proteinExistence type="inferred from homology"/>
<dbReference type="GO" id="GO:0042853">
    <property type="term" value="P:L-alanine catabolic process"/>
    <property type="evidence" value="ECO:0007669"/>
    <property type="project" value="InterPro"/>
</dbReference>
<evidence type="ECO:0000313" key="12">
    <source>
        <dbReference type="Proteomes" id="UP000034746"/>
    </source>
</evidence>
<feature type="binding site" evidence="8">
    <location>
        <begin position="267"/>
        <end position="270"/>
    </location>
    <ligand>
        <name>NAD(+)</name>
        <dbReference type="ChEBI" id="CHEBI:57540"/>
    </ligand>
</feature>
<sequence>MIIGIPREIKDNEFRAAIVPSGVRILTGKGHTVLIQTNAGIGSGISDDEYQTAGGELVSSEEEIFSRSDLIVKVKEPLPREYPLIRREQVLFTFLHLASDRRLTDALINSGVVAIAYEAVQLDNGALPILIPMSEIAGRMASIVAAYYLQESQGGAGVLISGVPGVAPGKVTILGAGTVGQNAARIAIGLGAQVVMLDRDSKRLKYIDDVFNGRVITLASNEHNIEEEVLSSDIVIGAVLVPGARAPYLIKKELISKMKKGAVIVDVSIDQGGCIETSKPTTHSCPVYSVDGVIHYCVVNMPGAFPRTSTFALCNSTIPYIIKLADLGWKKAVEEDPALGRGVTILGGRVTCHAVADTFGLKYNRLTI</sequence>
<name>A0A0G0XGS5_9BACT</name>
<dbReference type="GO" id="GO:0005886">
    <property type="term" value="C:plasma membrane"/>
    <property type="evidence" value="ECO:0007669"/>
    <property type="project" value="TreeGrafter"/>
</dbReference>
<evidence type="ECO:0000256" key="8">
    <source>
        <dbReference type="PIRSR" id="PIRSR000183-3"/>
    </source>
</evidence>
<dbReference type="PANTHER" id="PTHR42795">
    <property type="entry name" value="ALANINE DEHYDROGENASE"/>
    <property type="match status" value="1"/>
</dbReference>
<dbReference type="InterPro" id="IPR008141">
    <property type="entry name" value="Ala_DH"/>
</dbReference>
<feature type="binding site" evidence="8">
    <location>
        <position position="220"/>
    </location>
    <ligand>
        <name>NAD(+)</name>
        <dbReference type="ChEBI" id="CHEBI:57540"/>
    </ligand>
</feature>
<dbReference type="InterPro" id="IPR008143">
    <property type="entry name" value="Ala_DH/PNT_CS2"/>
</dbReference>
<dbReference type="Gene3D" id="3.40.50.720">
    <property type="entry name" value="NAD(P)-binding Rossmann-like Domain"/>
    <property type="match status" value="2"/>
</dbReference>
<feature type="binding site" evidence="8">
    <location>
        <position position="134"/>
    </location>
    <ligand>
        <name>NAD(+)</name>
        <dbReference type="ChEBI" id="CHEBI:57540"/>
    </ligand>
</feature>
<evidence type="ECO:0000256" key="1">
    <source>
        <dbReference type="ARBA" id="ARBA00005689"/>
    </source>
</evidence>
<keyword evidence="8" id="KW-0547">Nucleotide-binding</keyword>
<evidence type="ECO:0000256" key="5">
    <source>
        <dbReference type="PIRNR" id="PIRNR000183"/>
    </source>
</evidence>
<dbReference type="NCBIfam" id="TIGR00518">
    <property type="entry name" value="alaDH"/>
    <property type="match status" value="1"/>
</dbReference>
<feature type="binding site" evidence="7">
    <location>
        <position position="75"/>
    </location>
    <ligand>
        <name>substrate</name>
    </ligand>
</feature>
<protein>
    <recommendedName>
        <fullName evidence="2 5">Alanine dehydrogenase</fullName>
        <ecNumber evidence="2 5">1.4.1.1</ecNumber>
    </recommendedName>
</protein>
<dbReference type="FunFam" id="3.40.50.720:FF:000049">
    <property type="entry name" value="Alanine dehydrogenase"/>
    <property type="match status" value="1"/>
</dbReference>
<dbReference type="EMBL" id="LCAU01000038">
    <property type="protein sequence ID" value="KKR96005.1"/>
    <property type="molecule type" value="Genomic_DNA"/>
</dbReference>
<dbReference type="GO" id="GO:0000166">
    <property type="term" value="F:nucleotide binding"/>
    <property type="evidence" value="ECO:0007669"/>
    <property type="project" value="UniProtKB-KW"/>
</dbReference>
<comment type="caution">
    <text evidence="11">The sequence shown here is derived from an EMBL/GenBank/DDBJ whole genome shotgun (WGS) entry which is preliminary data.</text>
</comment>
<dbReference type="CDD" id="cd05305">
    <property type="entry name" value="L-AlaDH"/>
    <property type="match status" value="1"/>
</dbReference>
<dbReference type="PIRSF" id="PIRSF000183">
    <property type="entry name" value="Alanine_dh"/>
    <property type="match status" value="1"/>
</dbReference>
<dbReference type="AlphaFoldDB" id="A0A0G0XGS5"/>
<evidence type="ECO:0000259" key="10">
    <source>
        <dbReference type="SMART" id="SM01003"/>
    </source>
</evidence>
<dbReference type="SMART" id="SM01003">
    <property type="entry name" value="AlaDh_PNT_N"/>
    <property type="match status" value="1"/>
</dbReference>
<dbReference type="SMART" id="SM01002">
    <property type="entry name" value="AlaDh_PNT_C"/>
    <property type="match status" value="1"/>
</dbReference>
<feature type="binding site" evidence="8">
    <location>
        <position position="203"/>
    </location>
    <ligand>
        <name>NAD(+)</name>
        <dbReference type="ChEBI" id="CHEBI:57540"/>
    </ligand>
</feature>
<dbReference type="Pfam" id="PF05222">
    <property type="entry name" value="AlaDh_PNT_N"/>
    <property type="match status" value="1"/>
</dbReference>
<dbReference type="InterPro" id="IPR007698">
    <property type="entry name" value="AlaDH/PNT_NAD(H)-bd"/>
</dbReference>
<keyword evidence="4 5" id="KW-0520">NAD</keyword>
<feature type="active site" description="Proton donor/acceptor" evidence="6">
    <location>
        <position position="96"/>
    </location>
</feature>
<evidence type="ECO:0000256" key="7">
    <source>
        <dbReference type="PIRSR" id="PIRSR000183-2"/>
    </source>
</evidence>
<evidence type="ECO:0000259" key="9">
    <source>
        <dbReference type="SMART" id="SM01002"/>
    </source>
</evidence>
<reference evidence="11 12" key="1">
    <citation type="journal article" date="2015" name="Nature">
        <title>rRNA introns, odd ribosomes, and small enigmatic genomes across a large radiation of phyla.</title>
        <authorList>
            <person name="Brown C.T."/>
            <person name="Hug L.A."/>
            <person name="Thomas B.C."/>
            <person name="Sharon I."/>
            <person name="Castelle C.J."/>
            <person name="Singh A."/>
            <person name="Wilkins M.J."/>
            <person name="Williams K.H."/>
            <person name="Banfield J.F."/>
        </authorList>
    </citation>
    <scope>NUCLEOTIDE SEQUENCE [LARGE SCALE GENOMIC DNA]</scope>
</reference>
<feature type="binding site" evidence="7">
    <location>
        <position position="15"/>
    </location>
    <ligand>
        <name>substrate</name>
    </ligand>
</feature>
<evidence type="ECO:0000256" key="6">
    <source>
        <dbReference type="PIRSR" id="PIRSR000183-1"/>
    </source>
</evidence>
<evidence type="ECO:0000313" key="11">
    <source>
        <dbReference type="EMBL" id="KKR96005.1"/>
    </source>
</evidence>
<dbReference type="Proteomes" id="UP000034746">
    <property type="component" value="Unassembled WGS sequence"/>
</dbReference>
<feature type="binding site" evidence="8">
    <location>
        <position position="198"/>
    </location>
    <ligand>
        <name>NAD(+)</name>
        <dbReference type="ChEBI" id="CHEBI:57540"/>
    </ligand>
</feature>
<dbReference type="EC" id="1.4.1.1" evidence="2 5"/>
<dbReference type="PATRIC" id="fig|1618997.3.peg.1258"/>
<dbReference type="SUPFAM" id="SSF52283">
    <property type="entry name" value="Formate/glycerate dehydrogenase catalytic domain-like"/>
    <property type="match status" value="1"/>
</dbReference>
<evidence type="ECO:0000256" key="3">
    <source>
        <dbReference type="ARBA" id="ARBA00023002"/>
    </source>
</evidence>
<feature type="domain" description="Alanine dehydrogenase/pyridine nucleotide transhydrogenase NAD(H)-binding" evidence="9">
    <location>
        <begin position="149"/>
        <end position="297"/>
    </location>
</feature>
<dbReference type="PROSITE" id="PS00837">
    <property type="entry name" value="ALADH_PNT_2"/>
    <property type="match status" value="1"/>
</dbReference>
<comment type="similarity">
    <text evidence="1 5">Belongs to the AlaDH/PNT family.</text>
</comment>
<feature type="binding site" evidence="8">
    <location>
        <begin position="298"/>
        <end position="301"/>
    </location>
    <ligand>
        <name>NAD(+)</name>
        <dbReference type="ChEBI" id="CHEBI:57540"/>
    </ligand>
</feature>
<dbReference type="GO" id="GO:0000286">
    <property type="term" value="F:alanine dehydrogenase activity"/>
    <property type="evidence" value="ECO:0007669"/>
    <property type="project" value="UniProtKB-UniRule"/>
</dbReference>
<gene>
    <name evidence="11" type="ORF">UU48_C0038G0003</name>
</gene>